<gene>
    <name evidence="2" type="ORF">DCAF_LOCUS25523</name>
</gene>
<dbReference type="Proteomes" id="UP001314170">
    <property type="component" value="Unassembled WGS sequence"/>
</dbReference>
<evidence type="ECO:0000313" key="3">
    <source>
        <dbReference type="Proteomes" id="UP001314170"/>
    </source>
</evidence>
<sequence length="622" mass="68990">MVRNSKGRQKLEMVKIPNNNNLMKVYSFGHPSVEKVVQRFSSGNIPQNSGASHLIEAHRNARICELNMQLTQGLNQLEMEKKRGEELDKSMKASQSQNWWENPIQDLDLAQLEQLRATLHDLKQNLARQAEQFLLQNSAPPQPFRAPNPSIGGNIPFDTRNIGFNPNMAVTPFSTNTTMTPFNTNMIGTDPFNTNMTGNSFNTNRPGTPFNPSTRTPPYGYNLGYGNRIVVISSRIHTSCGEYSYVMASSKSFIFTFFIALAFSSMNVSLAARHLLQVPTLPKPTLPPMPSIPNLPQPTLPTLPTTQPSLPKPTLPPLPSMPTIPTIPTLPKFLSYDTRHTVVFMFLFEGILSSLYDLGGNEGLQLYVIVELTYHTMASTRLLILAMFMITLSFSSIDVAVAARHLLAPTPNIPGSAVPPNLPDPPLVRLPPLPPTIPVPMSPSSIPSVSIPTTLATVHNEPIDIAEATCHLLAPMPNIPGFTALPNLPDSLLVRLLPLPPTVPSVPMPPSSQCTLFVHLNDIWIGTHKLHVNVARYNKRSPPEKENVAQQQRRISPEHLRLRDDRSYAEVVSPVAQKVSADEDEKDTEWLKRSSVYAISEGVDYSKLKDDLVVWILRFSEL</sequence>
<keyword evidence="1" id="KW-1133">Transmembrane helix</keyword>
<dbReference type="PANTHER" id="PTHR48216">
    <property type="match status" value="1"/>
</dbReference>
<name>A0AAV1SMN5_9ROSI</name>
<dbReference type="Gene3D" id="6.10.140.920">
    <property type="match status" value="1"/>
</dbReference>
<evidence type="ECO:0000313" key="2">
    <source>
        <dbReference type="EMBL" id="CAK7355154.1"/>
    </source>
</evidence>
<protein>
    <submittedName>
        <fullName evidence="2">Uncharacterized protein</fullName>
    </submittedName>
</protein>
<keyword evidence="3" id="KW-1185">Reference proteome</keyword>
<evidence type="ECO:0000256" key="1">
    <source>
        <dbReference type="SAM" id="Phobius"/>
    </source>
</evidence>
<accession>A0AAV1SMN5</accession>
<dbReference type="AlphaFoldDB" id="A0AAV1SMN5"/>
<dbReference type="PANTHER" id="PTHR48216:SF1">
    <property type="match status" value="1"/>
</dbReference>
<comment type="caution">
    <text evidence="2">The sequence shown here is derived from an EMBL/GenBank/DDBJ whole genome shotgun (WGS) entry which is preliminary data.</text>
</comment>
<feature type="transmembrane region" description="Helical" evidence="1">
    <location>
        <begin position="382"/>
        <end position="403"/>
    </location>
</feature>
<organism evidence="2 3">
    <name type="scientific">Dovyalis caffra</name>
    <dbReference type="NCBI Taxonomy" id="77055"/>
    <lineage>
        <taxon>Eukaryota</taxon>
        <taxon>Viridiplantae</taxon>
        <taxon>Streptophyta</taxon>
        <taxon>Embryophyta</taxon>
        <taxon>Tracheophyta</taxon>
        <taxon>Spermatophyta</taxon>
        <taxon>Magnoliopsida</taxon>
        <taxon>eudicotyledons</taxon>
        <taxon>Gunneridae</taxon>
        <taxon>Pentapetalae</taxon>
        <taxon>rosids</taxon>
        <taxon>fabids</taxon>
        <taxon>Malpighiales</taxon>
        <taxon>Salicaceae</taxon>
        <taxon>Flacourtieae</taxon>
        <taxon>Dovyalis</taxon>
    </lineage>
</organism>
<keyword evidence="1" id="KW-0472">Membrane</keyword>
<feature type="transmembrane region" description="Helical" evidence="1">
    <location>
        <begin position="253"/>
        <end position="276"/>
    </location>
</feature>
<keyword evidence="1" id="KW-0812">Transmembrane</keyword>
<dbReference type="EMBL" id="CAWUPB010001195">
    <property type="protein sequence ID" value="CAK7355154.1"/>
    <property type="molecule type" value="Genomic_DNA"/>
</dbReference>
<proteinExistence type="predicted"/>
<reference evidence="2 3" key="1">
    <citation type="submission" date="2024-01" db="EMBL/GenBank/DDBJ databases">
        <authorList>
            <person name="Waweru B."/>
        </authorList>
    </citation>
    <scope>NUCLEOTIDE SEQUENCE [LARGE SCALE GENOMIC DNA]</scope>
</reference>